<keyword evidence="6 7" id="KW-0472">Membrane</keyword>
<dbReference type="OrthoDB" id="145388at2"/>
<reference evidence="9 10" key="1">
    <citation type="submission" date="2018-03" db="EMBL/GenBank/DDBJ databases">
        <title>Genomic Encyclopedia of Archaeal and Bacterial Type Strains, Phase II (KMG-II): from individual species to whole genera.</title>
        <authorList>
            <person name="Goeker M."/>
        </authorList>
    </citation>
    <scope>NUCLEOTIDE SEQUENCE [LARGE SCALE GENOMIC DNA]</scope>
    <source>
        <strain evidence="9 10">DSM 45348</strain>
    </source>
</reference>
<dbReference type="CDD" id="cd06173">
    <property type="entry name" value="MFS_MefA_like"/>
    <property type="match status" value="1"/>
</dbReference>
<name>A0A2T0SB13_9ACTN</name>
<evidence type="ECO:0000256" key="1">
    <source>
        <dbReference type="ARBA" id="ARBA00004651"/>
    </source>
</evidence>
<dbReference type="PROSITE" id="PS50850">
    <property type="entry name" value="MFS"/>
    <property type="match status" value="1"/>
</dbReference>
<keyword evidence="10" id="KW-1185">Reference proteome</keyword>
<dbReference type="EMBL" id="PVZG01000004">
    <property type="protein sequence ID" value="PRY30571.1"/>
    <property type="molecule type" value="Genomic_DNA"/>
</dbReference>
<keyword evidence="4 7" id="KW-0812">Transmembrane</keyword>
<keyword evidence="5 7" id="KW-1133">Transmembrane helix</keyword>
<protein>
    <submittedName>
        <fullName evidence="9">Transmembrane secretion effector</fullName>
    </submittedName>
</protein>
<feature type="transmembrane region" description="Helical" evidence="7">
    <location>
        <begin position="347"/>
        <end position="370"/>
    </location>
</feature>
<dbReference type="InterPro" id="IPR036259">
    <property type="entry name" value="MFS_trans_sf"/>
</dbReference>
<feature type="transmembrane region" description="Helical" evidence="7">
    <location>
        <begin position="258"/>
        <end position="277"/>
    </location>
</feature>
<dbReference type="Gene3D" id="1.20.1250.20">
    <property type="entry name" value="MFS general substrate transporter like domains"/>
    <property type="match status" value="1"/>
</dbReference>
<accession>A0A2T0SB13</accession>
<feature type="transmembrane region" description="Helical" evidence="7">
    <location>
        <begin position="284"/>
        <end position="302"/>
    </location>
</feature>
<organism evidence="9 10">
    <name type="scientific">Pseudosporangium ferrugineum</name>
    <dbReference type="NCBI Taxonomy" id="439699"/>
    <lineage>
        <taxon>Bacteria</taxon>
        <taxon>Bacillati</taxon>
        <taxon>Actinomycetota</taxon>
        <taxon>Actinomycetes</taxon>
        <taxon>Micromonosporales</taxon>
        <taxon>Micromonosporaceae</taxon>
        <taxon>Pseudosporangium</taxon>
    </lineage>
</organism>
<dbReference type="SUPFAM" id="SSF103473">
    <property type="entry name" value="MFS general substrate transporter"/>
    <property type="match status" value="1"/>
</dbReference>
<feature type="transmembrane region" description="Helical" evidence="7">
    <location>
        <begin position="224"/>
        <end position="246"/>
    </location>
</feature>
<feature type="transmembrane region" description="Helical" evidence="7">
    <location>
        <begin position="158"/>
        <end position="180"/>
    </location>
</feature>
<gene>
    <name evidence="9" type="ORF">CLV70_104123</name>
</gene>
<dbReference type="Pfam" id="PF05977">
    <property type="entry name" value="MFS_3"/>
    <property type="match status" value="1"/>
</dbReference>
<evidence type="ECO:0000256" key="3">
    <source>
        <dbReference type="ARBA" id="ARBA00022475"/>
    </source>
</evidence>
<feature type="domain" description="Major facilitator superfamily (MFS) profile" evidence="8">
    <location>
        <begin position="219"/>
        <end position="409"/>
    </location>
</feature>
<evidence type="ECO:0000256" key="4">
    <source>
        <dbReference type="ARBA" id="ARBA00022692"/>
    </source>
</evidence>
<keyword evidence="3" id="KW-1003">Cell membrane</keyword>
<keyword evidence="2" id="KW-0813">Transport</keyword>
<sequence>MRWGPASYLFASGAAASLGDGIRYAAMPLLAVHVTRDPVSVAAVAAALSAAHLLFGFHVGAAVDRFDRVRLLRRTQLFRAVLIVALLAAVALDRATLPLLLAAAFLLGAAELAAETAVQSLTPVVVQDAGLERLNAGLTASQSIGEDFAGPAAGGVLFAWHPVAPFAAIAAAIGGSWALLTRLRVPGRVPAGPAPAAPVRTSLTAEAREGLRYLMREPTLRLQAVWAAAMNLGVAAANATLVLYVVDELHLGGSTYGLLLTGAGVGGLAGAAAVSWTVRALGRVPTMIAASLVAGVVTAGIAATGSVWLIVAFQFLAGFSGVSFSIVGRSLRQSITPDALMGRVTSIYRLIGFGSLPLGAIGGGAVAHGLGLGTPFLLAGAVMVGSTLTLGLMTRRAHVALAAREPAAR</sequence>
<evidence type="ECO:0000313" key="10">
    <source>
        <dbReference type="Proteomes" id="UP000239209"/>
    </source>
</evidence>
<proteinExistence type="predicted"/>
<dbReference type="GO" id="GO:0005886">
    <property type="term" value="C:plasma membrane"/>
    <property type="evidence" value="ECO:0007669"/>
    <property type="project" value="UniProtKB-SubCell"/>
</dbReference>
<dbReference type="InterPro" id="IPR010290">
    <property type="entry name" value="TM_effector"/>
</dbReference>
<evidence type="ECO:0000256" key="7">
    <source>
        <dbReference type="SAM" id="Phobius"/>
    </source>
</evidence>
<feature type="transmembrane region" description="Helical" evidence="7">
    <location>
        <begin position="80"/>
        <end position="107"/>
    </location>
</feature>
<feature type="transmembrane region" description="Helical" evidence="7">
    <location>
        <begin position="39"/>
        <end position="59"/>
    </location>
</feature>
<evidence type="ECO:0000259" key="8">
    <source>
        <dbReference type="PROSITE" id="PS50850"/>
    </source>
</evidence>
<evidence type="ECO:0000256" key="6">
    <source>
        <dbReference type="ARBA" id="ARBA00023136"/>
    </source>
</evidence>
<dbReference type="Proteomes" id="UP000239209">
    <property type="component" value="Unassembled WGS sequence"/>
</dbReference>
<comment type="caution">
    <text evidence="9">The sequence shown here is derived from an EMBL/GenBank/DDBJ whole genome shotgun (WGS) entry which is preliminary data.</text>
</comment>
<dbReference type="RefSeq" id="WP_106126199.1">
    <property type="nucleotide sequence ID" value="NZ_PVZG01000004.1"/>
</dbReference>
<evidence type="ECO:0000313" key="9">
    <source>
        <dbReference type="EMBL" id="PRY30571.1"/>
    </source>
</evidence>
<dbReference type="AlphaFoldDB" id="A0A2T0SB13"/>
<feature type="transmembrane region" description="Helical" evidence="7">
    <location>
        <begin position="308"/>
        <end position="327"/>
    </location>
</feature>
<dbReference type="InterPro" id="IPR020846">
    <property type="entry name" value="MFS_dom"/>
</dbReference>
<dbReference type="GO" id="GO:0022857">
    <property type="term" value="F:transmembrane transporter activity"/>
    <property type="evidence" value="ECO:0007669"/>
    <property type="project" value="InterPro"/>
</dbReference>
<dbReference type="PANTHER" id="PTHR23513:SF6">
    <property type="entry name" value="MAJOR FACILITATOR SUPERFAMILY ASSOCIATED DOMAIN-CONTAINING PROTEIN"/>
    <property type="match status" value="1"/>
</dbReference>
<comment type="subcellular location">
    <subcellularLocation>
        <location evidence="1">Cell membrane</location>
        <topology evidence="1">Multi-pass membrane protein</topology>
    </subcellularLocation>
</comment>
<evidence type="ECO:0000256" key="5">
    <source>
        <dbReference type="ARBA" id="ARBA00022989"/>
    </source>
</evidence>
<evidence type="ECO:0000256" key="2">
    <source>
        <dbReference type="ARBA" id="ARBA00022448"/>
    </source>
</evidence>
<feature type="transmembrane region" description="Helical" evidence="7">
    <location>
        <begin position="376"/>
        <end position="394"/>
    </location>
</feature>
<dbReference type="PANTHER" id="PTHR23513">
    <property type="entry name" value="INTEGRAL MEMBRANE EFFLUX PROTEIN-RELATED"/>
    <property type="match status" value="1"/>
</dbReference>